<evidence type="ECO:0008006" key="4">
    <source>
        <dbReference type="Google" id="ProtNLM"/>
    </source>
</evidence>
<dbReference type="EMBL" id="JAAXKX010000030">
    <property type="protein sequence ID" value="NKN34529.1"/>
    <property type="molecule type" value="Genomic_DNA"/>
</dbReference>
<reference evidence="2 3" key="1">
    <citation type="submission" date="2020-04" db="EMBL/GenBank/DDBJ databases">
        <title>Draft Whole-Genome sequence of Marichromatium bheemlicum DSM 18632, type strain.</title>
        <authorList>
            <person name="Kyndt J.A."/>
            <person name="Meyer T.E."/>
        </authorList>
    </citation>
    <scope>NUCLEOTIDE SEQUENCE [LARGE SCALE GENOMIC DNA]</scope>
    <source>
        <strain evidence="2 3">DSM 18632</strain>
    </source>
</reference>
<evidence type="ECO:0000313" key="2">
    <source>
        <dbReference type="EMBL" id="NKN34529.1"/>
    </source>
</evidence>
<evidence type="ECO:0000313" key="3">
    <source>
        <dbReference type="Proteomes" id="UP000740754"/>
    </source>
</evidence>
<evidence type="ECO:0000256" key="1">
    <source>
        <dbReference type="SAM" id="SignalP"/>
    </source>
</evidence>
<feature type="chain" id="PRO_5047229649" description="DUF4124 domain-containing protein" evidence="1">
    <location>
        <begin position="24"/>
        <end position="91"/>
    </location>
</feature>
<keyword evidence="3" id="KW-1185">Reference proteome</keyword>
<proteinExistence type="predicted"/>
<gene>
    <name evidence="2" type="ORF">HF203_15010</name>
</gene>
<accession>A0ABX1IBX7</accession>
<protein>
    <recommendedName>
        <fullName evidence="4">DUF4124 domain-containing protein</fullName>
    </recommendedName>
</protein>
<sequence>MNHPRISPHIAAIMTLLSFTANAGLPRKCIDAKGNVTYTQNPTCTQAEGQYRMIDKGTTSFVPRLEGTVRYSTERRPALNRAPAVTGRIDR</sequence>
<dbReference type="RefSeq" id="WP_168670904.1">
    <property type="nucleotide sequence ID" value="NZ_JAAXKX010000030.1"/>
</dbReference>
<feature type="signal peptide" evidence="1">
    <location>
        <begin position="1"/>
        <end position="23"/>
    </location>
</feature>
<dbReference type="Proteomes" id="UP000740754">
    <property type="component" value="Unassembled WGS sequence"/>
</dbReference>
<name>A0ABX1IBX7_9GAMM</name>
<comment type="caution">
    <text evidence="2">The sequence shown here is derived from an EMBL/GenBank/DDBJ whole genome shotgun (WGS) entry which is preliminary data.</text>
</comment>
<organism evidence="2 3">
    <name type="scientific">Marichromatium bheemlicum</name>
    <dbReference type="NCBI Taxonomy" id="365339"/>
    <lineage>
        <taxon>Bacteria</taxon>
        <taxon>Pseudomonadati</taxon>
        <taxon>Pseudomonadota</taxon>
        <taxon>Gammaproteobacteria</taxon>
        <taxon>Chromatiales</taxon>
        <taxon>Chromatiaceae</taxon>
        <taxon>Marichromatium</taxon>
    </lineage>
</organism>
<keyword evidence="1" id="KW-0732">Signal</keyword>